<feature type="compositionally biased region" description="Polar residues" evidence="2">
    <location>
        <begin position="374"/>
        <end position="392"/>
    </location>
</feature>
<accession>A0A9W5T9C6</accession>
<dbReference type="Pfam" id="PF08711">
    <property type="entry name" value="Med26"/>
    <property type="match status" value="1"/>
</dbReference>
<sequence>MSLDNTHTSDSSPPSTLIEVGGALISPSRLRPLSDRIFSRVATLSKVDGLNDDILTHLNSWYQSEWRTVHASRFTLGPAVTESLKRYFASRQSPQLTAEHLESYLNSSCLLYYGLRGDSSASSDVSKNKFFQRYYYTARENARALNSSVVMSNFVWAFHHYMRDEFANTCLLDILLQAFPAALDCFIKFRGVVYLRLTLEYLASSGKLRSSTNYLLKALALLNKLDISFPVLQSSRIGVPINGIATGGKNMKLGIDYECDSDQVKLKATDLIKKWKAIRDASMPMRVEPEPRRPVKKLSPTVQSPQEHVEQLSPVAARAPEPSAASTAPGSFVLNILDSMVEQREKERKRKLAMKEAQRNGLFKVPRTHDTEESGNTARTEASLPTISTAPTKNAPGASGGTEREKVVESRKELQSLMNFFKSFKPQVTATPTAGQSARGSSPTTSTSKLPSVQPPVRISGDKTGLSVSSNSVTNTNGVPAGPTSTKARSQNLSVSSSHVGTSIPNAGTKARDTRIPPWK</sequence>
<feature type="region of interest" description="Disordered" evidence="2">
    <location>
        <begin position="286"/>
        <end position="330"/>
    </location>
</feature>
<feature type="region of interest" description="Disordered" evidence="2">
    <location>
        <begin position="347"/>
        <end position="411"/>
    </location>
</feature>
<dbReference type="OrthoDB" id="361983at2759"/>
<dbReference type="PROSITE" id="PS51319">
    <property type="entry name" value="TFIIS_N"/>
    <property type="match status" value="1"/>
</dbReference>
<feature type="compositionally biased region" description="Low complexity" evidence="2">
    <location>
        <begin position="464"/>
        <end position="479"/>
    </location>
</feature>
<dbReference type="EMBL" id="BLIY01000007">
    <property type="protein sequence ID" value="GFE53785.1"/>
    <property type="molecule type" value="Genomic_DNA"/>
</dbReference>
<dbReference type="InterPro" id="IPR017923">
    <property type="entry name" value="TFIIS_N"/>
</dbReference>
<evidence type="ECO:0000313" key="5">
    <source>
        <dbReference type="Proteomes" id="UP001057455"/>
    </source>
</evidence>
<feature type="compositionally biased region" description="Polar residues" evidence="2">
    <location>
        <begin position="483"/>
        <end position="506"/>
    </location>
</feature>
<evidence type="ECO:0000256" key="2">
    <source>
        <dbReference type="SAM" id="MobiDB-lite"/>
    </source>
</evidence>
<feature type="compositionally biased region" description="Polar residues" evidence="2">
    <location>
        <begin position="430"/>
        <end position="440"/>
    </location>
</feature>
<name>A0A9W5T9C6_BABOV</name>
<evidence type="ECO:0000313" key="4">
    <source>
        <dbReference type="EMBL" id="GFE53785.1"/>
    </source>
</evidence>
<organism evidence="4 5">
    <name type="scientific">Babesia ovis</name>
    <dbReference type="NCBI Taxonomy" id="5869"/>
    <lineage>
        <taxon>Eukaryota</taxon>
        <taxon>Sar</taxon>
        <taxon>Alveolata</taxon>
        <taxon>Apicomplexa</taxon>
        <taxon>Aconoidasida</taxon>
        <taxon>Piroplasmida</taxon>
        <taxon>Babesiidae</taxon>
        <taxon>Babesia</taxon>
    </lineage>
</organism>
<evidence type="ECO:0000256" key="1">
    <source>
        <dbReference type="PROSITE-ProRule" id="PRU00649"/>
    </source>
</evidence>
<feature type="region of interest" description="Disordered" evidence="2">
    <location>
        <begin position="430"/>
        <end position="520"/>
    </location>
</feature>
<protein>
    <recommendedName>
        <fullName evidence="3">TFIIS N-terminal domain-containing protein</fullName>
    </recommendedName>
</protein>
<dbReference type="InterPro" id="IPR035441">
    <property type="entry name" value="TFIIS/LEDGF_dom_sf"/>
</dbReference>
<dbReference type="GO" id="GO:0005634">
    <property type="term" value="C:nucleus"/>
    <property type="evidence" value="ECO:0007669"/>
    <property type="project" value="UniProtKB-SubCell"/>
</dbReference>
<dbReference type="AlphaFoldDB" id="A0A9W5T9C6"/>
<proteinExistence type="predicted"/>
<keyword evidence="1" id="KW-0539">Nucleus</keyword>
<evidence type="ECO:0000259" key="3">
    <source>
        <dbReference type="PROSITE" id="PS51319"/>
    </source>
</evidence>
<dbReference type="Gene3D" id="1.20.930.10">
    <property type="entry name" value="Conserved domain common to transcription factors TFIIS, elongin A, CRSP70"/>
    <property type="match status" value="1"/>
</dbReference>
<feature type="compositionally biased region" description="Basic and acidic residues" evidence="2">
    <location>
        <begin position="510"/>
        <end position="520"/>
    </location>
</feature>
<comment type="caution">
    <text evidence="4">The sequence shown here is derived from an EMBL/GenBank/DDBJ whole genome shotgun (WGS) entry which is preliminary data.</text>
</comment>
<dbReference type="Proteomes" id="UP001057455">
    <property type="component" value="Unassembled WGS sequence"/>
</dbReference>
<feature type="domain" description="TFIIS N-terminal" evidence="3">
    <location>
        <begin position="196"/>
        <end position="282"/>
    </location>
</feature>
<dbReference type="SUPFAM" id="SSF47676">
    <property type="entry name" value="Conserved domain common to transcription factors TFIIS, elongin A, CRSP70"/>
    <property type="match status" value="1"/>
</dbReference>
<feature type="compositionally biased region" description="Basic and acidic residues" evidence="2">
    <location>
        <begin position="402"/>
        <end position="411"/>
    </location>
</feature>
<comment type="subcellular location">
    <subcellularLocation>
        <location evidence="1">Nucleus</location>
    </subcellularLocation>
</comment>
<gene>
    <name evidence="4" type="ORF">BaOVIS_011890</name>
</gene>
<keyword evidence="5" id="KW-1185">Reference proteome</keyword>
<reference evidence="4" key="1">
    <citation type="submission" date="2019-12" db="EMBL/GenBank/DDBJ databases">
        <title>Genome sequence of Babesia ovis.</title>
        <authorList>
            <person name="Yamagishi J."/>
            <person name="Sevinc F."/>
            <person name="Xuan X."/>
        </authorList>
    </citation>
    <scope>NUCLEOTIDE SEQUENCE</scope>
    <source>
        <strain evidence="4">Selcuk</strain>
    </source>
</reference>